<name>A0A127MA78_9GAMM</name>
<evidence type="ECO:0000313" key="2">
    <source>
        <dbReference type="Proteomes" id="UP000074119"/>
    </source>
</evidence>
<dbReference type="InterPro" id="IPR038396">
    <property type="entry name" value="SpoIIAA-like_sf"/>
</dbReference>
<evidence type="ECO:0008006" key="3">
    <source>
        <dbReference type="Google" id="ProtNLM"/>
    </source>
</evidence>
<dbReference type="InterPro" id="IPR036513">
    <property type="entry name" value="STAS_dom_sf"/>
</dbReference>
<sequence length="121" mass="14070">MLEVIHSAGNRIDIVLNGKIDANVMKKALDDLLKESENIEDGVMLYRIEDFQFPSLAAMAHELSRMPTLLKLMKKFKRIAVLSDKKWLKKISELEGKFFRNLEIKAFDFKDIELAENWLQS</sequence>
<evidence type="ECO:0000313" key="1">
    <source>
        <dbReference type="EMBL" id="AMO70130.1"/>
    </source>
</evidence>
<protein>
    <recommendedName>
        <fullName evidence="3">STAS/SEC14 domain-containing protein</fullName>
    </recommendedName>
</protein>
<accession>A0A127MA78</accession>
<dbReference type="Pfam" id="PF11964">
    <property type="entry name" value="SpoIIAA-like"/>
    <property type="match status" value="1"/>
</dbReference>
<dbReference type="KEGG" id="zal:AZF00_18275"/>
<reference evidence="1 2" key="1">
    <citation type="submission" date="2015-12" db="EMBL/GenBank/DDBJ databases">
        <authorList>
            <person name="Shamseldin A."/>
            <person name="Moawad H."/>
            <person name="Abd El-Rahim W.M."/>
            <person name="Sadowsky M.J."/>
        </authorList>
    </citation>
    <scope>NUCLEOTIDE SEQUENCE [LARGE SCALE GENOMIC DNA]</scope>
    <source>
        <strain evidence="1 2">SM2</strain>
    </source>
</reference>
<dbReference type="InterPro" id="IPR021866">
    <property type="entry name" value="SpoIIAA-like"/>
</dbReference>
<dbReference type="AlphaFoldDB" id="A0A127MA78"/>
<proteinExistence type="predicted"/>
<organism evidence="1 2">
    <name type="scientific">Zhongshania aliphaticivorans</name>
    <dbReference type="NCBI Taxonomy" id="1470434"/>
    <lineage>
        <taxon>Bacteria</taxon>
        <taxon>Pseudomonadati</taxon>
        <taxon>Pseudomonadota</taxon>
        <taxon>Gammaproteobacteria</taxon>
        <taxon>Cellvibrionales</taxon>
        <taxon>Spongiibacteraceae</taxon>
        <taxon>Zhongshania</taxon>
    </lineage>
</organism>
<dbReference type="STRING" id="1470434.AZF00_18275"/>
<dbReference type="SUPFAM" id="SSF52091">
    <property type="entry name" value="SpoIIaa-like"/>
    <property type="match status" value="1"/>
</dbReference>
<gene>
    <name evidence="1" type="ORF">AZF00_18275</name>
</gene>
<dbReference type="Gene3D" id="3.40.50.10600">
    <property type="entry name" value="SpoIIaa-like domains"/>
    <property type="match status" value="1"/>
</dbReference>
<dbReference type="RefSeq" id="WP_008252963.1">
    <property type="nucleotide sequence ID" value="NZ_CP014544.1"/>
</dbReference>
<dbReference type="Proteomes" id="UP000074119">
    <property type="component" value="Chromosome"/>
</dbReference>
<dbReference type="EMBL" id="CP014544">
    <property type="protein sequence ID" value="AMO70130.1"/>
    <property type="molecule type" value="Genomic_DNA"/>
</dbReference>